<comment type="caution">
    <text evidence="1">The sequence shown here is derived from an EMBL/GenBank/DDBJ whole genome shotgun (WGS) entry which is preliminary data.</text>
</comment>
<dbReference type="AlphaFoldDB" id="A0A7X9ZYP6"/>
<protein>
    <submittedName>
        <fullName evidence="1">Uncharacterized protein</fullName>
    </submittedName>
</protein>
<gene>
    <name evidence="1" type="ORF">HHL14_21580</name>
</gene>
<name>A0A7X9ZYP6_9BURK</name>
<sequence length="118" mass="13454">MDDLKAFNHFHDWYIDTFHVSTERETLRLGLYQQDRRASVSFVGMNRCVLENIGLLNIVYGINVLEPGTARWEKAQRVLAKAQRWTDSKPASVAQIVSTCGAELVIEFDLLEIESPVT</sequence>
<evidence type="ECO:0000313" key="1">
    <source>
        <dbReference type="EMBL" id="NML33414.1"/>
    </source>
</evidence>
<keyword evidence="2" id="KW-1185">Reference proteome</keyword>
<organism evidence="1 2">
    <name type="scientific">Paraburkholderia antibiotica</name>
    <dbReference type="NCBI Taxonomy" id="2728839"/>
    <lineage>
        <taxon>Bacteria</taxon>
        <taxon>Pseudomonadati</taxon>
        <taxon>Pseudomonadota</taxon>
        <taxon>Betaproteobacteria</taxon>
        <taxon>Burkholderiales</taxon>
        <taxon>Burkholderiaceae</taxon>
        <taxon>Paraburkholderia</taxon>
    </lineage>
</organism>
<dbReference type="RefSeq" id="WP_169499645.1">
    <property type="nucleotide sequence ID" value="NZ_JABBFZ010000014.1"/>
</dbReference>
<dbReference type="Proteomes" id="UP000583127">
    <property type="component" value="Unassembled WGS sequence"/>
</dbReference>
<reference evidence="1 2" key="1">
    <citation type="submission" date="2020-04" db="EMBL/GenBank/DDBJ databases">
        <title>Paraburkholderia sp. G-4-1-8 isolated from soil.</title>
        <authorList>
            <person name="Dahal R.H."/>
        </authorList>
    </citation>
    <scope>NUCLEOTIDE SEQUENCE [LARGE SCALE GENOMIC DNA]</scope>
    <source>
        <strain evidence="1 2">G-4-1-8</strain>
    </source>
</reference>
<proteinExistence type="predicted"/>
<evidence type="ECO:0000313" key="2">
    <source>
        <dbReference type="Proteomes" id="UP000583127"/>
    </source>
</evidence>
<accession>A0A7X9ZYP6</accession>
<dbReference type="EMBL" id="JABBFZ010000014">
    <property type="protein sequence ID" value="NML33414.1"/>
    <property type="molecule type" value="Genomic_DNA"/>
</dbReference>